<name>A0A433UXL8_9CYAN</name>
<gene>
    <name evidence="3" type="ORF">DSM106972_079670</name>
</gene>
<dbReference type="GO" id="GO:0051607">
    <property type="term" value="P:defense response to virus"/>
    <property type="evidence" value="ECO:0007669"/>
    <property type="project" value="UniProtKB-KW"/>
</dbReference>
<proteinExistence type="predicted"/>
<dbReference type="InterPro" id="IPR005537">
    <property type="entry name" value="RAMP_III_fam"/>
</dbReference>
<feature type="domain" description="CRISPR type III-associated protein" evidence="2">
    <location>
        <begin position="24"/>
        <end position="227"/>
    </location>
</feature>
<accession>A0A433UXL8</accession>
<dbReference type="OrthoDB" id="482771at2"/>
<organism evidence="3 4">
    <name type="scientific">Dulcicalothrix desertica PCC 7102</name>
    <dbReference type="NCBI Taxonomy" id="232991"/>
    <lineage>
        <taxon>Bacteria</taxon>
        <taxon>Bacillati</taxon>
        <taxon>Cyanobacteriota</taxon>
        <taxon>Cyanophyceae</taxon>
        <taxon>Nostocales</taxon>
        <taxon>Calotrichaceae</taxon>
        <taxon>Dulcicalothrix</taxon>
    </lineage>
</organism>
<evidence type="ECO:0000313" key="3">
    <source>
        <dbReference type="EMBL" id="RUS98581.1"/>
    </source>
</evidence>
<reference evidence="3" key="1">
    <citation type="submission" date="2018-12" db="EMBL/GenBank/DDBJ databases">
        <authorList>
            <person name="Will S."/>
            <person name="Neumann-Schaal M."/>
            <person name="Henke P."/>
        </authorList>
    </citation>
    <scope>NUCLEOTIDE SEQUENCE</scope>
    <source>
        <strain evidence="3">PCC 7102</strain>
    </source>
</reference>
<reference evidence="3" key="2">
    <citation type="journal article" date="2019" name="Genome Biol. Evol.">
        <title>Day and night: Metabolic profiles and evolutionary relationships of six axenic non-marine cyanobacteria.</title>
        <authorList>
            <person name="Will S.E."/>
            <person name="Henke P."/>
            <person name="Boedeker C."/>
            <person name="Huang S."/>
            <person name="Brinkmann H."/>
            <person name="Rohde M."/>
            <person name="Jarek M."/>
            <person name="Friedl T."/>
            <person name="Seufert S."/>
            <person name="Schumacher M."/>
            <person name="Overmann J."/>
            <person name="Neumann-Schaal M."/>
            <person name="Petersen J."/>
        </authorList>
    </citation>
    <scope>NUCLEOTIDE SEQUENCE [LARGE SCALE GENOMIC DNA]</scope>
    <source>
        <strain evidence="3">PCC 7102</strain>
    </source>
</reference>
<evidence type="ECO:0000313" key="4">
    <source>
        <dbReference type="Proteomes" id="UP000271624"/>
    </source>
</evidence>
<dbReference type="RefSeq" id="WP_127086033.1">
    <property type="nucleotide sequence ID" value="NZ_RSCL01000028.1"/>
</dbReference>
<dbReference type="EMBL" id="RSCL01000028">
    <property type="protein sequence ID" value="RUS98581.1"/>
    <property type="molecule type" value="Genomic_DNA"/>
</dbReference>
<keyword evidence="1" id="KW-0051">Antiviral defense</keyword>
<dbReference type="Proteomes" id="UP000271624">
    <property type="component" value="Unassembled WGS sequence"/>
</dbReference>
<comment type="caution">
    <text evidence="3">The sequence shown here is derived from an EMBL/GenBank/DDBJ whole genome shotgun (WGS) entry which is preliminary data.</text>
</comment>
<evidence type="ECO:0000256" key="1">
    <source>
        <dbReference type="ARBA" id="ARBA00023118"/>
    </source>
</evidence>
<sequence length="546" mass="61994">MKAITFSLHTQQPLLATSFQGDPNSDVSYSYIPGSMLRGAIIGRYMKQNRLAELDLASEEVKRLFFDANSTCYLNAYLQSFDGKRTLPIPRSWFKEKDAELTDELHVDVYDFSVNKETPLESPKFFGEGFWSKERGTVKFYKEKRRINIHNWRDRKKGRSTQTKLEEETKQLQGEGEIFRYEAIDSGQTLQAVILCSSDADAKLLTNLLNLSPDIWLGGSQSAGYGYTKITKINYHSNWKEVNIYADTSTERDFFTITLLSDLILRDEYGQYAIISPSTTNQVPAPLIKEIKTILGLNIEMNPYISFTSSVVIGGFNRKWGLPLPQVPALAAGSVFVFDEFSITPEQIQQLETQGIGERRVEGFGRIAVNWLSQPEVKVRKAKKDVALNSPQLKTDEARSLAAQMAERLLVQKIEQALQKFIARTEIKGDISNSQLSRLQIFARKALSNGDCDLVLSLINNIPANAKRQFEKAEVNNTSLNFILDEWLKKPTDWTWVSNKDKLKAQVADAERSFNDEFAIESKLAEKYTLRLIMALAKKATKEKNK</sequence>
<protein>
    <submittedName>
        <fullName evidence="3">CRISPR-associated RAMP protein Csx10</fullName>
    </submittedName>
</protein>
<keyword evidence="4" id="KW-1185">Reference proteome</keyword>
<dbReference type="AlphaFoldDB" id="A0A433UXL8"/>
<dbReference type="Pfam" id="PF03787">
    <property type="entry name" value="RAMPs"/>
    <property type="match status" value="1"/>
</dbReference>
<evidence type="ECO:0000259" key="2">
    <source>
        <dbReference type="Pfam" id="PF03787"/>
    </source>
</evidence>